<organism evidence="2 3">
    <name type="scientific">Streptomyces aidingensis</name>
    <dbReference type="NCBI Taxonomy" id="910347"/>
    <lineage>
        <taxon>Bacteria</taxon>
        <taxon>Bacillati</taxon>
        <taxon>Actinomycetota</taxon>
        <taxon>Actinomycetes</taxon>
        <taxon>Kitasatosporales</taxon>
        <taxon>Streptomycetaceae</taxon>
        <taxon>Streptomyces</taxon>
    </lineage>
</organism>
<gene>
    <name evidence="2" type="ORF">SAMN05421773_1275</name>
</gene>
<evidence type="ECO:0000256" key="1">
    <source>
        <dbReference type="SAM" id="MobiDB-lite"/>
    </source>
</evidence>
<dbReference type="Proteomes" id="UP000199207">
    <property type="component" value="Unassembled WGS sequence"/>
</dbReference>
<sequence>MTLTPAERELYNTDGAITGHTARRPDGGTIPHPARGKTTTASPA</sequence>
<feature type="region of interest" description="Disordered" evidence="1">
    <location>
        <begin position="1"/>
        <end position="44"/>
    </location>
</feature>
<evidence type="ECO:0000313" key="3">
    <source>
        <dbReference type="Proteomes" id="UP000199207"/>
    </source>
</evidence>
<name>A0A1I1UT62_9ACTN</name>
<dbReference type="EMBL" id="FOLM01000027">
    <property type="protein sequence ID" value="SFD74022.1"/>
    <property type="molecule type" value="Genomic_DNA"/>
</dbReference>
<keyword evidence="3" id="KW-1185">Reference proteome</keyword>
<feature type="compositionally biased region" description="Basic and acidic residues" evidence="1">
    <location>
        <begin position="1"/>
        <end position="11"/>
    </location>
</feature>
<accession>A0A1I1UT62</accession>
<dbReference type="STRING" id="910347.SAMN05421773_1275"/>
<protein>
    <submittedName>
        <fullName evidence="2">Uncharacterized protein</fullName>
    </submittedName>
</protein>
<dbReference type="RefSeq" id="WP_281254725.1">
    <property type="nucleotide sequence ID" value="NZ_FOLM01000027.1"/>
</dbReference>
<proteinExistence type="predicted"/>
<dbReference type="AlphaFoldDB" id="A0A1I1UT62"/>
<reference evidence="2 3" key="1">
    <citation type="submission" date="2016-10" db="EMBL/GenBank/DDBJ databases">
        <authorList>
            <person name="de Groot N.N."/>
        </authorList>
    </citation>
    <scope>NUCLEOTIDE SEQUENCE [LARGE SCALE GENOMIC DNA]</scope>
    <source>
        <strain evidence="2 3">CGMCC 4.5739</strain>
    </source>
</reference>
<evidence type="ECO:0000313" key="2">
    <source>
        <dbReference type="EMBL" id="SFD74022.1"/>
    </source>
</evidence>